<comment type="caution">
    <text evidence="15">The sequence shown here is derived from an EMBL/GenBank/DDBJ whole genome shotgun (WGS) entry which is preliminary data.</text>
</comment>
<sequence length="621" mass="71025">MSASMEVSEEQAQYELDRMRHSTAHLMAAAVQQLWPDAKFGVGPAIKNGFYYDIELPVALTTKDLERIEKKMRELKNKKLPYQRIEMDIDAAIEDMSQRNQPYKVELLRLLKERGSTAVVEETGDSDAVGVSSDQQGAEKVSFYETGPFVDLCRGPHVDTTSQIGAFKLMSIAGAYWRGDEKNPQLQRLYGTAFNTKEELDHYLWFLEEAKKRDHRRLGQELDLFTFSDLVGAGLPLFTPKGTVIRDLLEEFVQSLEKPHGYQRVRIPHITKSDLYKVSGHWAKFQEDIFHVSGKSEEDFCMKPMNCPHHTQIYASRMRSYRELPIRLSEVTAVYRDELPGTLQGLSRVRAITQDDAHVFCRPDQVAEEALRIFEIVDGFYKPFGMELSIRLSLWDEKHPEKYLGTPETWNSAQDQLRQVLRDRNASWVEEAGEAAFYGPKIDFTAKDALDRVWQLATIQLDFNLPERFNLEYTGPDGHPTRPVMLHRAILGSVERFMSVLIEHYAGAFPTWLAPVQAVVVPIADRHLDYAYEVKKALQEVSLPNGRTMRVEIDEARESMQKKIRNAQMQKIPYMLVVGDKEAENGTIAVRRRSGGDLGTLPIAELAERLQTEIVNRSDLP</sequence>
<comment type="caution">
    <text evidence="13">Lacks conserved residue(s) required for the propagation of feature annotation.</text>
</comment>
<organism evidence="15 16">
    <name type="scientific">Dictyobacter halimunensis</name>
    <dbReference type="NCBI Taxonomy" id="3026934"/>
    <lineage>
        <taxon>Bacteria</taxon>
        <taxon>Bacillati</taxon>
        <taxon>Chloroflexota</taxon>
        <taxon>Ktedonobacteria</taxon>
        <taxon>Ktedonobacterales</taxon>
        <taxon>Dictyobacteraceae</taxon>
        <taxon>Dictyobacter</taxon>
    </lineage>
</organism>
<evidence type="ECO:0000256" key="7">
    <source>
        <dbReference type="ARBA" id="ARBA00022833"/>
    </source>
</evidence>
<proteinExistence type="inferred from homology"/>
<evidence type="ECO:0000256" key="4">
    <source>
        <dbReference type="ARBA" id="ARBA00022598"/>
    </source>
</evidence>
<keyword evidence="2 13" id="KW-0963">Cytoplasm</keyword>
<evidence type="ECO:0000256" key="5">
    <source>
        <dbReference type="ARBA" id="ARBA00022723"/>
    </source>
</evidence>
<keyword evidence="3 13" id="KW-0820">tRNA-binding</keyword>
<comment type="subunit">
    <text evidence="13">Homodimer.</text>
</comment>
<dbReference type="Gene3D" id="3.30.54.20">
    <property type="match status" value="1"/>
</dbReference>
<dbReference type="Proteomes" id="UP001344906">
    <property type="component" value="Unassembled WGS sequence"/>
</dbReference>
<reference evidence="15 16" key="1">
    <citation type="submission" date="2023-02" db="EMBL/GenBank/DDBJ databases">
        <title>Dictyobacter halimunensis sp. nov., a new member of the class Ktedonobacteria from forest soil in a geothermal area.</title>
        <authorList>
            <person name="Rachmania M.K."/>
            <person name="Ningsih F."/>
            <person name="Sakai Y."/>
            <person name="Yabe S."/>
            <person name="Yokota A."/>
            <person name="Sjamsuridzal W."/>
        </authorList>
    </citation>
    <scope>NUCLEOTIDE SEQUENCE [LARGE SCALE GENOMIC DNA]</scope>
    <source>
        <strain evidence="15 16">S3.2.2.5</strain>
    </source>
</reference>
<evidence type="ECO:0000256" key="11">
    <source>
        <dbReference type="ARBA" id="ARBA00023146"/>
    </source>
</evidence>
<dbReference type="Gene3D" id="3.40.50.800">
    <property type="entry name" value="Anticodon-binding domain"/>
    <property type="match status" value="1"/>
</dbReference>
<feature type="domain" description="Aminoacyl-transfer RNA synthetases class-II family profile" evidence="14">
    <location>
        <begin position="240"/>
        <end position="510"/>
    </location>
</feature>
<dbReference type="CDD" id="cd00771">
    <property type="entry name" value="ThrRS_core"/>
    <property type="match status" value="1"/>
</dbReference>
<dbReference type="Pfam" id="PF03129">
    <property type="entry name" value="HGTP_anticodon"/>
    <property type="match status" value="1"/>
</dbReference>
<dbReference type="InterPro" id="IPR002320">
    <property type="entry name" value="Thr-tRNA-ligase_IIa"/>
</dbReference>
<dbReference type="InterPro" id="IPR047246">
    <property type="entry name" value="ThrRS_anticodon"/>
</dbReference>
<dbReference type="SUPFAM" id="SSF55681">
    <property type="entry name" value="Class II aaRS and biotin synthetases"/>
    <property type="match status" value="1"/>
</dbReference>
<dbReference type="EC" id="6.1.1.3" evidence="13"/>
<comment type="cofactor">
    <cofactor evidence="13">
        <name>Zn(2+)</name>
        <dbReference type="ChEBI" id="CHEBI:29105"/>
    </cofactor>
    <text evidence="13">Binds 1 zinc ion per subunit.</text>
</comment>
<dbReference type="CDD" id="cd00860">
    <property type="entry name" value="ThrRS_anticodon"/>
    <property type="match status" value="1"/>
</dbReference>
<dbReference type="SUPFAM" id="SSF52954">
    <property type="entry name" value="Class II aaRS ABD-related"/>
    <property type="match status" value="1"/>
</dbReference>
<dbReference type="HAMAP" id="MF_00184">
    <property type="entry name" value="Thr_tRNA_synth"/>
    <property type="match status" value="1"/>
</dbReference>
<dbReference type="GO" id="GO:0016874">
    <property type="term" value="F:ligase activity"/>
    <property type="evidence" value="ECO:0007669"/>
    <property type="project" value="UniProtKB-KW"/>
</dbReference>
<dbReference type="PRINTS" id="PR01047">
    <property type="entry name" value="TRNASYNTHTHR"/>
</dbReference>
<evidence type="ECO:0000256" key="2">
    <source>
        <dbReference type="ARBA" id="ARBA00022490"/>
    </source>
</evidence>
<dbReference type="Gene3D" id="3.30.930.10">
    <property type="entry name" value="Bira Bifunctional Protein, Domain 2"/>
    <property type="match status" value="1"/>
</dbReference>
<evidence type="ECO:0000256" key="6">
    <source>
        <dbReference type="ARBA" id="ARBA00022741"/>
    </source>
</evidence>
<dbReference type="PANTHER" id="PTHR11451:SF44">
    <property type="entry name" value="THREONINE--TRNA LIGASE, CHLOROPLASTIC_MITOCHONDRIAL 2"/>
    <property type="match status" value="1"/>
</dbReference>
<dbReference type="InterPro" id="IPR006195">
    <property type="entry name" value="aa-tRNA-synth_II"/>
</dbReference>
<feature type="binding site" evidence="13">
    <location>
        <position position="487"/>
    </location>
    <ligand>
        <name>Zn(2+)</name>
        <dbReference type="ChEBI" id="CHEBI:29105"/>
        <note>catalytic</note>
    </ligand>
</feature>
<dbReference type="Pfam" id="PF07973">
    <property type="entry name" value="tRNA_SAD"/>
    <property type="match status" value="1"/>
</dbReference>
<dbReference type="InterPro" id="IPR018163">
    <property type="entry name" value="Thr/Ala-tRNA-synth_IIc_edit"/>
</dbReference>
<dbReference type="InterPro" id="IPR012947">
    <property type="entry name" value="tRNA_SAD"/>
</dbReference>
<dbReference type="SUPFAM" id="SSF55186">
    <property type="entry name" value="ThrRS/AlaRS common domain"/>
    <property type="match status" value="1"/>
</dbReference>
<dbReference type="EMBL" id="BSRI01000001">
    <property type="protein sequence ID" value="GLV55346.1"/>
    <property type="molecule type" value="Genomic_DNA"/>
</dbReference>
<evidence type="ECO:0000259" key="14">
    <source>
        <dbReference type="PROSITE" id="PS50862"/>
    </source>
</evidence>
<keyword evidence="7 13" id="KW-0862">Zinc</keyword>
<evidence type="ECO:0000256" key="3">
    <source>
        <dbReference type="ARBA" id="ARBA00022555"/>
    </source>
</evidence>
<keyword evidence="4 13" id="KW-0436">Ligase</keyword>
<feature type="binding site" evidence="13">
    <location>
        <position position="358"/>
    </location>
    <ligand>
        <name>Zn(2+)</name>
        <dbReference type="ChEBI" id="CHEBI:29105"/>
        <note>catalytic</note>
    </ligand>
</feature>
<dbReference type="InterPro" id="IPR033728">
    <property type="entry name" value="ThrRS_core"/>
</dbReference>
<evidence type="ECO:0000256" key="8">
    <source>
        <dbReference type="ARBA" id="ARBA00022840"/>
    </source>
</evidence>
<dbReference type="InterPro" id="IPR002314">
    <property type="entry name" value="aa-tRNA-synt_IIb"/>
</dbReference>
<keyword evidence="9 13" id="KW-0694">RNA-binding</keyword>
<evidence type="ECO:0000256" key="1">
    <source>
        <dbReference type="ARBA" id="ARBA00008226"/>
    </source>
</evidence>
<feature type="binding site" evidence="13">
    <location>
        <position position="307"/>
    </location>
    <ligand>
        <name>Zn(2+)</name>
        <dbReference type="ChEBI" id="CHEBI:29105"/>
        <note>catalytic</note>
    </ligand>
</feature>
<keyword evidence="8 13" id="KW-0067">ATP-binding</keyword>
<dbReference type="Gene3D" id="3.30.980.10">
    <property type="entry name" value="Threonyl-trna Synthetase, Chain A, domain 2"/>
    <property type="match status" value="1"/>
</dbReference>
<evidence type="ECO:0000313" key="15">
    <source>
        <dbReference type="EMBL" id="GLV55346.1"/>
    </source>
</evidence>
<dbReference type="InterPro" id="IPR036621">
    <property type="entry name" value="Anticodon-bd_dom_sf"/>
</dbReference>
<evidence type="ECO:0000256" key="13">
    <source>
        <dbReference type="HAMAP-Rule" id="MF_00184"/>
    </source>
</evidence>
<accession>A0ABQ6FMA2</accession>
<dbReference type="NCBIfam" id="TIGR00418">
    <property type="entry name" value="thrS"/>
    <property type="match status" value="1"/>
</dbReference>
<comment type="similarity">
    <text evidence="1 13">Belongs to the class-II aminoacyl-tRNA synthetase family.</text>
</comment>
<comment type="catalytic activity">
    <reaction evidence="12 13">
        <text>tRNA(Thr) + L-threonine + ATP = L-threonyl-tRNA(Thr) + AMP + diphosphate + H(+)</text>
        <dbReference type="Rhea" id="RHEA:24624"/>
        <dbReference type="Rhea" id="RHEA-COMP:9670"/>
        <dbReference type="Rhea" id="RHEA-COMP:9704"/>
        <dbReference type="ChEBI" id="CHEBI:15378"/>
        <dbReference type="ChEBI" id="CHEBI:30616"/>
        <dbReference type="ChEBI" id="CHEBI:33019"/>
        <dbReference type="ChEBI" id="CHEBI:57926"/>
        <dbReference type="ChEBI" id="CHEBI:78442"/>
        <dbReference type="ChEBI" id="CHEBI:78534"/>
        <dbReference type="ChEBI" id="CHEBI:456215"/>
        <dbReference type="EC" id="6.1.1.3"/>
    </reaction>
</comment>
<protein>
    <recommendedName>
        <fullName evidence="13">Threonine--tRNA ligase</fullName>
        <ecNumber evidence="13">6.1.1.3</ecNumber>
    </recommendedName>
    <alternativeName>
        <fullName evidence="13">Threonyl-tRNA synthetase</fullName>
        <shortName evidence="13">ThrRS</shortName>
    </alternativeName>
</protein>
<evidence type="ECO:0000256" key="12">
    <source>
        <dbReference type="ARBA" id="ARBA00049515"/>
    </source>
</evidence>
<dbReference type="RefSeq" id="WP_338249604.1">
    <property type="nucleotide sequence ID" value="NZ_BSRI01000001.1"/>
</dbReference>
<name>A0ABQ6FMA2_9CHLR</name>
<evidence type="ECO:0000256" key="9">
    <source>
        <dbReference type="ARBA" id="ARBA00022884"/>
    </source>
</evidence>
<gene>
    <name evidence="15" type="primary">thrS_1</name>
    <name evidence="13" type="synonym">thrS</name>
    <name evidence="15" type="ORF">KDH_21930</name>
</gene>
<dbReference type="InterPro" id="IPR004154">
    <property type="entry name" value="Anticodon-bd"/>
</dbReference>
<keyword evidence="5 13" id="KW-0479">Metal-binding</keyword>
<dbReference type="Pfam" id="PF00587">
    <property type="entry name" value="tRNA-synt_2b"/>
    <property type="match status" value="1"/>
</dbReference>
<comment type="subcellular location">
    <subcellularLocation>
        <location evidence="13">Cytoplasm</location>
    </subcellularLocation>
</comment>
<keyword evidence="10 13" id="KW-0648">Protein biosynthesis</keyword>
<evidence type="ECO:0000256" key="10">
    <source>
        <dbReference type="ARBA" id="ARBA00022917"/>
    </source>
</evidence>
<evidence type="ECO:0000313" key="16">
    <source>
        <dbReference type="Proteomes" id="UP001344906"/>
    </source>
</evidence>
<keyword evidence="16" id="KW-1185">Reference proteome</keyword>
<dbReference type="SMART" id="SM00863">
    <property type="entry name" value="tRNA_SAD"/>
    <property type="match status" value="1"/>
</dbReference>
<dbReference type="InterPro" id="IPR045864">
    <property type="entry name" value="aa-tRNA-synth_II/BPL/LPL"/>
</dbReference>
<dbReference type="PANTHER" id="PTHR11451">
    <property type="entry name" value="THREONINE-TRNA LIGASE"/>
    <property type="match status" value="1"/>
</dbReference>
<dbReference type="PROSITE" id="PS50862">
    <property type="entry name" value="AA_TRNA_LIGASE_II"/>
    <property type="match status" value="1"/>
</dbReference>
<keyword evidence="11 13" id="KW-0030">Aminoacyl-tRNA synthetase</keyword>
<keyword evidence="6 13" id="KW-0547">Nucleotide-binding</keyword>